<accession>A0A060HUX3</accession>
<dbReference type="Proteomes" id="UP000027093">
    <property type="component" value="Chromosome"/>
</dbReference>
<dbReference type="HOGENOM" id="CLU_1438160_0_0_2"/>
<gene>
    <name evidence="2" type="ORF">NVIE_025910</name>
</gene>
<evidence type="ECO:0000313" key="2">
    <source>
        <dbReference type="EMBL" id="AIC16862.1"/>
    </source>
</evidence>
<dbReference type="STRING" id="926571.NVIE_025910"/>
<proteinExistence type="predicted"/>
<feature type="transmembrane region" description="Helical" evidence="1">
    <location>
        <begin position="148"/>
        <end position="170"/>
    </location>
</feature>
<dbReference type="OrthoDB" id="11741at2157"/>
<dbReference type="EMBL" id="CP007536">
    <property type="protein sequence ID" value="AIC16862.1"/>
    <property type="molecule type" value="Genomic_DNA"/>
</dbReference>
<reference evidence="2 3" key="1">
    <citation type="journal article" date="2014" name="Int. J. Syst. Evol. Microbiol.">
        <title>Nitrososphaera viennensis gen. nov., sp. nov., an aerobic and mesophilic, ammonia-oxidizing archaeon from soil and a member of the archaeal phylum Thaumarchaeota.</title>
        <authorList>
            <person name="Stieglmeier M."/>
            <person name="Klingl A."/>
            <person name="Alves R.J."/>
            <person name="Rittmann S.K."/>
            <person name="Melcher M."/>
            <person name="Leisch N."/>
            <person name="Schleper C."/>
        </authorList>
    </citation>
    <scope>NUCLEOTIDE SEQUENCE [LARGE SCALE GENOMIC DNA]</scope>
    <source>
        <strain evidence="2">EN76</strain>
    </source>
</reference>
<dbReference type="RefSeq" id="WP_075055532.1">
    <property type="nucleotide sequence ID" value="NZ_CP007536.1"/>
</dbReference>
<keyword evidence="1" id="KW-0812">Transmembrane</keyword>
<sequence length="188" mass="20096">MRLRRGHILLIAGGAIVAFSFIASSYYASQFLREIQQKNMHTIAPEARLDLQGNITSGRGAYVVAFPNYPAAGPVQAAVSVSDPDGESVLERNLSPPIANELFAAQKQGNYTITISNLGNASLDASVIFGEEQVVSEVISMPNAVSTAIAMLLLIAGIIVIVAGGAITFIDRRREQKMKQFGDMSDLV</sequence>
<evidence type="ECO:0000256" key="1">
    <source>
        <dbReference type="SAM" id="Phobius"/>
    </source>
</evidence>
<name>A0A060HUX3_9ARCH</name>
<organism evidence="2 3">
    <name type="scientific">Nitrososphaera viennensis EN76</name>
    <dbReference type="NCBI Taxonomy" id="926571"/>
    <lineage>
        <taxon>Archaea</taxon>
        <taxon>Nitrososphaerota</taxon>
        <taxon>Nitrososphaeria</taxon>
        <taxon>Nitrososphaerales</taxon>
        <taxon>Nitrososphaeraceae</taxon>
        <taxon>Nitrososphaera</taxon>
    </lineage>
</organism>
<keyword evidence="1" id="KW-1133">Transmembrane helix</keyword>
<keyword evidence="1" id="KW-0472">Membrane</keyword>
<keyword evidence="3" id="KW-1185">Reference proteome</keyword>
<dbReference type="KEGG" id="nvn:NVIE_025910"/>
<protein>
    <submittedName>
        <fullName evidence="2">Uncharacterized protein</fullName>
    </submittedName>
</protein>
<feature type="transmembrane region" description="Helical" evidence="1">
    <location>
        <begin position="7"/>
        <end position="28"/>
    </location>
</feature>
<dbReference type="AlphaFoldDB" id="A0A060HUX3"/>
<dbReference type="GeneID" id="74947827"/>
<evidence type="ECO:0000313" key="3">
    <source>
        <dbReference type="Proteomes" id="UP000027093"/>
    </source>
</evidence>